<accession>A0A1G5S4Z4</accession>
<feature type="transmembrane region" description="Helical" evidence="1">
    <location>
        <begin position="33"/>
        <end position="57"/>
    </location>
</feature>
<dbReference type="AlphaFoldDB" id="A0A1G5S4Z4"/>
<feature type="transmembrane region" description="Helical" evidence="1">
    <location>
        <begin position="118"/>
        <end position="140"/>
    </location>
</feature>
<gene>
    <name evidence="2" type="ORF">SAMN02910350_02538</name>
</gene>
<name>A0A1G5S4Z4_PSEXY</name>
<feature type="transmembrane region" description="Helical" evidence="1">
    <location>
        <begin position="92"/>
        <end position="112"/>
    </location>
</feature>
<dbReference type="Proteomes" id="UP000199428">
    <property type="component" value="Unassembled WGS sequence"/>
</dbReference>
<feature type="transmembrane region" description="Helical" evidence="1">
    <location>
        <begin position="7"/>
        <end position="27"/>
    </location>
</feature>
<evidence type="ECO:0000256" key="1">
    <source>
        <dbReference type="SAM" id="Phobius"/>
    </source>
</evidence>
<sequence>MKRNIRLVLLGELLLFVAVFALNIIGGNWGASAILWFIDLPSFLLIALVLIPGLLIMGEWKNFTKAFSVGLKPYSLLELKNIIGAVEAAQKLTVFAALFAIIISGVLLLGKLDDLSTIGANLAICFLSGLYAVILEFFLLPLKLNAEHKMNEEMDFGE</sequence>
<protein>
    <submittedName>
        <fullName evidence="2">Uncharacterized protein</fullName>
    </submittedName>
</protein>
<keyword evidence="1" id="KW-0812">Transmembrane</keyword>
<dbReference type="EMBL" id="FMWK01000017">
    <property type="protein sequence ID" value="SCZ80910.1"/>
    <property type="molecule type" value="Genomic_DNA"/>
</dbReference>
<organism evidence="2 3">
    <name type="scientific">Pseudobutyrivibrio xylanivorans</name>
    <dbReference type="NCBI Taxonomy" id="185007"/>
    <lineage>
        <taxon>Bacteria</taxon>
        <taxon>Bacillati</taxon>
        <taxon>Bacillota</taxon>
        <taxon>Clostridia</taxon>
        <taxon>Lachnospirales</taxon>
        <taxon>Lachnospiraceae</taxon>
        <taxon>Pseudobutyrivibrio</taxon>
    </lineage>
</organism>
<evidence type="ECO:0000313" key="3">
    <source>
        <dbReference type="Proteomes" id="UP000199428"/>
    </source>
</evidence>
<keyword evidence="1" id="KW-1133">Transmembrane helix</keyword>
<proteinExistence type="predicted"/>
<keyword evidence="1" id="KW-0472">Membrane</keyword>
<evidence type="ECO:0000313" key="2">
    <source>
        <dbReference type="EMBL" id="SCZ80910.1"/>
    </source>
</evidence>
<reference evidence="2 3" key="1">
    <citation type="submission" date="2016-10" db="EMBL/GenBank/DDBJ databases">
        <authorList>
            <person name="de Groot N.N."/>
        </authorList>
    </citation>
    <scope>NUCLEOTIDE SEQUENCE [LARGE SCALE GENOMIC DNA]</scope>
    <source>
        <strain evidence="2 3">DSM 10317</strain>
    </source>
</reference>